<evidence type="ECO:0000313" key="2">
    <source>
        <dbReference type="EMBL" id="KAF3587647.1"/>
    </source>
</evidence>
<dbReference type="AlphaFoldDB" id="A0A8S9S3E5"/>
<protein>
    <submittedName>
        <fullName evidence="2">Uncharacterized protein</fullName>
    </submittedName>
</protein>
<gene>
    <name evidence="2" type="ORF">F2Q69_00028909</name>
</gene>
<comment type="caution">
    <text evidence="2">The sequence shown here is derived from an EMBL/GenBank/DDBJ whole genome shotgun (WGS) entry which is preliminary data.</text>
</comment>
<proteinExistence type="predicted"/>
<feature type="compositionally biased region" description="Basic and acidic residues" evidence="1">
    <location>
        <begin position="1"/>
        <end position="10"/>
    </location>
</feature>
<sequence length="53" mass="5832">MSGNTKEKIVVRNNAGKKTPAATRPMANAYANATVLEKIENLVATFRHRTCNE</sequence>
<name>A0A8S9S3E5_BRACR</name>
<organism evidence="2 3">
    <name type="scientific">Brassica cretica</name>
    <name type="common">Mustard</name>
    <dbReference type="NCBI Taxonomy" id="69181"/>
    <lineage>
        <taxon>Eukaryota</taxon>
        <taxon>Viridiplantae</taxon>
        <taxon>Streptophyta</taxon>
        <taxon>Embryophyta</taxon>
        <taxon>Tracheophyta</taxon>
        <taxon>Spermatophyta</taxon>
        <taxon>Magnoliopsida</taxon>
        <taxon>eudicotyledons</taxon>
        <taxon>Gunneridae</taxon>
        <taxon>Pentapetalae</taxon>
        <taxon>rosids</taxon>
        <taxon>malvids</taxon>
        <taxon>Brassicales</taxon>
        <taxon>Brassicaceae</taxon>
        <taxon>Brassiceae</taxon>
        <taxon>Brassica</taxon>
    </lineage>
</organism>
<reference evidence="2" key="1">
    <citation type="submission" date="2019-12" db="EMBL/GenBank/DDBJ databases">
        <title>Genome sequencing and annotation of Brassica cretica.</title>
        <authorList>
            <person name="Studholme D.J."/>
            <person name="Sarris P."/>
        </authorList>
    </citation>
    <scope>NUCLEOTIDE SEQUENCE</scope>
    <source>
        <strain evidence="2">PFS-109/04</strain>
        <tissue evidence="2">Leaf</tissue>
    </source>
</reference>
<dbReference type="Proteomes" id="UP000712600">
    <property type="component" value="Unassembled WGS sequence"/>
</dbReference>
<accession>A0A8S9S3E5</accession>
<evidence type="ECO:0000313" key="3">
    <source>
        <dbReference type="Proteomes" id="UP000712600"/>
    </source>
</evidence>
<dbReference type="EMBL" id="QGKX02000088">
    <property type="protein sequence ID" value="KAF3587647.1"/>
    <property type="molecule type" value="Genomic_DNA"/>
</dbReference>
<feature type="region of interest" description="Disordered" evidence="1">
    <location>
        <begin position="1"/>
        <end position="23"/>
    </location>
</feature>
<evidence type="ECO:0000256" key="1">
    <source>
        <dbReference type="SAM" id="MobiDB-lite"/>
    </source>
</evidence>